<evidence type="ECO:0000256" key="1">
    <source>
        <dbReference type="SAM" id="Phobius"/>
    </source>
</evidence>
<gene>
    <name evidence="2" type="ORF">GKZ89_10170</name>
</gene>
<feature type="transmembrane region" description="Helical" evidence="1">
    <location>
        <begin position="89"/>
        <end position="109"/>
    </location>
</feature>
<dbReference type="PANTHER" id="PTHR37309">
    <property type="entry name" value="SLR0284 PROTEIN"/>
    <property type="match status" value="1"/>
</dbReference>
<name>A0A7X2S5T1_9BACI</name>
<keyword evidence="3" id="KW-1185">Reference proteome</keyword>
<dbReference type="PANTHER" id="PTHR37309:SF1">
    <property type="entry name" value="SLR0284 PROTEIN"/>
    <property type="match status" value="1"/>
</dbReference>
<keyword evidence="1" id="KW-0472">Membrane</keyword>
<comment type="caution">
    <text evidence="2">The sequence shown here is derived from an EMBL/GenBank/DDBJ whole genome shotgun (WGS) entry which is preliminary data.</text>
</comment>
<accession>A0A7X2S5T1</accession>
<feature type="transmembrane region" description="Helical" evidence="1">
    <location>
        <begin position="55"/>
        <end position="83"/>
    </location>
</feature>
<feature type="transmembrane region" description="Helical" evidence="1">
    <location>
        <begin position="5"/>
        <end position="22"/>
    </location>
</feature>
<dbReference type="InterPro" id="IPR007165">
    <property type="entry name" value="Phage_holin_4_2"/>
</dbReference>
<dbReference type="EMBL" id="WMIB01000008">
    <property type="protein sequence ID" value="MTH53770.1"/>
    <property type="molecule type" value="Genomic_DNA"/>
</dbReference>
<protein>
    <recommendedName>
        <fullName evidence="4">Phage holin family protein</fullName>
    </recommendedName>
</protein>
<dbReference type="RefSeq" id="WP_162356693.1">
    <property type="nucleotide sequence ID" value="NZ_WMIB01000008.1"/>
</dbReference>
<evidence type="ECO:0000313" key="2">
    <source>
        <dbReference type="EMBL" id="MTH53770.1"/>
    </source>
</evidence>
<dbReference type="Pfam" id="PF04020">
    <property type="entry name" value="Phage_holin_4_2"/>
    <property type="match status" value="1"/>
</dbReference>
<evidence type="ECO:0000313" key="3">
    <source>
        <dbReference type="Proteomes" id="UP000434639"/>
    </source>
</evidence>
<dbReference type="Proteomes" id="UP000434639">
    <property type="component" value="Unassembled WGS sequence"/>
</dbReference>
<reference evidence="2 3" key="1">
    <citation type="journal article" date="2017" name="Int. J. Syst. Evol. Microbiol.">
        <title>Bacillus mangrovi sp. nov., isolated from a sediment sample from a mangrove forest.</title>
        <authorList>
            <person name="Gupta V."/>
            <person name="Singh P.K."/>
            <person name="Korpole S."/>
            <person name="Tanuku N.R.S."/>
            <person name="Pinnaka A.K."/>
        </authorList>
    </citation>
    <scope>NUCLEOTIDE SEQUENCE [LARGE SCALE GENOMIC DNA]</scope>
    <source>
        <strain evidence="2 3">KCTC 33872</strain>
    </source>
</reference>
<dbReference type="AlphaFoldDB" id="A0A7X2S5T1"/>
<evidence type="ECO:0008006" key="4">
    <source>
        <dbReference type="Google" id="ProtNLM"/>
    </source>
</evidence>
<keyword evidence="1" id="KW-1133">Transmembrane helix</keyword>
<organism evidence="2 3">
    <name type="scientific">Metabacillus mangrovi</name>
    <dbReference type="NCBI Taxonomy" id="1491830"/>
    <lineage>
        <taxon>Bacteria</taxon>
        <taxon>Bacillati</taxon>
        <taxon>Bacillota</taxon>
        <taxon>Bacilli</taxon>
        <taxon>Bacillales</taxon>
        <taxon>Bacillaceae</taxon>
        <taxon>Metabacillus</taxon>
    </lineage>
</organism>
<feature type="transmembrane region" description="Helical" evidence="1">
    <location>
        <begin position="28"/>
        <end position="48"/>
    </location>
</feature>
<keyword evidence="1" id="KW-0812">Transmembrane</keyword>
<sequence>MLRWVASILINAVILMVCALLFKENFQLAGIWAAVLASLVLSIVNFLIKPFLVLLTLPVTVLTLGLFLFVINAITLMITQALLGDSFNISGFGTALLASIVISLLHLVVQKGVLQPMRENK</sequence>
<proteinExistence type="predicted"/>